<organism evidence="3 4">
    <name type="scientific">Calocera cornea HHB12733</name>
    <dbReference type="NCBI Taxonomy" id="1353952"/>
    <lineage>
        <taxon>Eukaryota</taxon>
        <taxon>Fungi</taxon>
        <taxon>Dikarya</taxon>
        <taxon>Basidiomycota</taxon>
        <taxon>Agaricomycotina</taxon>
        <taxon>Dacrymycetes</taxon>
        <taxon>Dacrymycetales</taxon>
        <taxon>Dacrymycetaceae</taxon>
        <taxon>Calocera</taxon>
    </lineage>
</organism>
<dbReference type="OrthoDB" id="194289at2759"/>
<protein>
    <submittedName>
        <fullName evidence="3">Uncharacterized protein</fullName>
    </submittedName>
</protein>
<feature type="transmembrane region" description="Helical" evidence="2">
    <location>
        <begin position="273"/>
        <end position="296"/>
    </location>
</feature>
<reference evidence="3 4" key="1">
    <citation type="journal article" date="2016" name="Mol. Biol. Evol.">
        <title>Comparative Genomics of Early-Diverging Mushroom-Forming Fungi Provides Insights into the Origins of Lignocellulose Decay Capabilities.</title>
        <authorList>
            <person name="Nagy L.G."/>
            <person name="Riley R."/>
            <person name="Tritt A."/>
            <person name="Adam C."/>
            <person name="Daum C."/>
            <person name="Floudas D."/>
            <person name="Sun H."/>
            <person name="Yadav J.S."/>
            <person name="Pangilinan J."/>
            <person name="Larsson K.H."/>
            <person name="Matsuura K."/>
            <person name="Barry K."/>
            <person name="Labutti K."/>
            <person name="Kuo R."/>
            <person name="Ohm R.A."/>
            <person name="Bhattacharya S.S."/>
            <person name="Shirouzu T."/>
            <person name="Yoshinaga Y."/>
            <person name="Martin F.M."/>
            <person name="Grigoriev I.V."/>
            <person name="Hibbett D.S."/>
        </authorList>
    </citation>
    <scope>NUCLEOTIDE SEQUENCE [LARGE SCALE GENOMIC DNA]</scope>
    <source>
        <strain evidence="3 4">HHB12733</strain>
    </source>
</reference>
<evidence type="ECO:0000256" key="2">
    <source>
        <dbReference type="SAM" id="Phobius"/>
    </source>
</evidence>
<keyword evidence="2" id="KW-1133">Transmembrane helix</keyword>
<feature type="compositionally biased region" description="Polar residues" evidence="1">
    <location>
        <begin position="393"/>
        <end position="410"/>
    </location>
</feature>
<feature type="transmembrane region" description="Helical" evidence="2">
    <location>
        <begin position="219"/>
        <end position="246"/>
    </location>
</feature>
<feature type="region of interest" description="Disordered" evidence="1">
    <location>
        <begin position="347"/>
        <end position="417"/>
    </location>
</feature>
<accession>A0A165DFZ4</accession>
<feature type="compositionally biased region" description="Acidic residues" evidence="1">
    <location>
        <begin position="372"/>
        <end position="389"/>
    </location>
</feature>
<gene>
    <name evidence="3" type="ORF">CALCODRAFT_501911</name>
</gene>
<sequence>MLPIARLGLLRAGPALRRAAYPAIASRVARFTPPTVLSYQLAIARHFADKPKGTSTTKVPVSDAPVEELLPAMSSATKEARAVASDIARTIAGRDPTAVTRESHASSTAEGGEMAEDFASITSSIASEVPKPVLYSGLIGAAPYLGTAAATIWYARQAGIAFAGGTTGATVAPDVAMAILNGCVHLQVTYGAVLLSFLGALHWGMEIAQYGGEQGYNRLLLGMAPVAFGWSTLAFEPTFALALQWFGFTAMWYADLQATNAGWTPRWYSQYRFYLSILIGVCMISTLAGMNFFGAWTGQSERTHIMEEHADRHQTAPGRIEGTYEGDIEAVDGETVGSDHYVVFKHVGGEEEEEESGEEEEGGEEGGAKEGEEGEKEDGGEEKEEGGDEQDGKQSQVQKDVEQAENSPEGQKQDTKS</sequence>
<keyword evidence="2" id="KW-0472">Membrane</keyword>
<name>A0A165DFZ4_9BASI</name>
<dbReference type="EMBL" id="KV424057">
    <property type="protein sequence ID" value="KZT52723.1"/>
    <property type="molecule type" value="Genomic_DNA"/>
</dbReference>
<evidence type="ECO:0000256" key="1">
    <source>
        <dbReference type="SAM" id="MobiDB-lite"/>
    </source>
</evidence>
<dbReference type="PANTHER" id="PTHR15887">
    <property type="entry name" value="TRANSMEMBRANE PROTEIN 69"/>
    <property type="match status" value="1"/>
</dbReference>
<feature type="transmembrane region" description="Helical" evidence="2">
    <location>
        <begin position="175"/>
        <end position="198"/>
    </location>
</feature>
<keyword evidence="2" id="KW-0812">Transmembrane</keyword>
<dbReference type="PANTHER" id="PTHR15887:SF1">
    <property type="entry name" value="TRANSMEMBRANE PROTEIN 69"/>
    <property type="match status" value="1"/>
</dbReference>
<dbReference type="Proteomes" id="UP000076842">
    <property type="component" value="Unassembled WGS sequence"/>
</dbReference>
<proteinExistence type="predicted"/>
<evidence type="ECO:0000313" key="4">
    <source>
        <dbReference type="Proteomes" id="UP000076842"/>
    </source>
</evidence>
<feature type="compositionally biased region" description="Acidic residues" evidence="1">
    <location>
        <begin position="350"/>
        <end position="364"/>
    </location>
</feature>
<evidence type="ECO:0000313" key="3">
    <source>
        <dbReference type="EMBL" id="KZT52723.1"/>
    </source>
</evidence>
<dbReference type="InterPro" id="IPR021836">
    <property type="entry name" value="DUF3429"/>
</dbReference>
<keyword evidence="4" id="KW-1185">Reference proteome</keyword>
<dbReference type="Pfam" id="PF11911">
    <property type="entry name" value="DUF3429"/>
    <property type="match status" value="1"/>
</dbReference>
<dbReference type="AlphaFoldDB" id="A0A165DFZ4"/>
<feature type="transmembrane region" description="Helical" evidence="2">
    <location>
        <begin position="133"/>
        <end position="155"/>
    </location>
</feature>
<dbReference type="InParanoid" id="A0A165DFZ4"/>
<dbReference type="STRING" id="1353952.A0A165DFZ4"/>